<evidence type="ECO:0000313" key="5">
    <source>
        <dbReference type="Proteomes" id="UP000188532"/>
    </source>
</evidence>
<dbReference type="GeneID" id="29698350"/>
<accession>A0A1V3XVL2</accession>
<reference evidence="3 6" key="2">
    <citation type="submission" date="2020-07" db="EMBL/GenBank/DDBJ databases">
        <title>Mycobacterium kansasii (former subtype) with zoonotic potential isolated from diseased indoor pet cat, Japan.</title>
        <authorList>
            <person name="Fukano H."/>
            <person name="Terazono T."/>
            <person name="Hoshino Y."/>
        </authorList>
    </citation>
    <scope>NUCLEOTIDE SEQUENCE [LARGE SCALE GENOMIC DNA]</scope>
    <source>
        <strain evidence="3 6">Kuro-I</strain>
    </source>
</reference>
<keyword evidence="1 4" id="KW-0378">Hydrolase</keyword>
<dbReference type="EMBL" id="AP023343">
    <property type="protein sequence ID" value="BCI90373.1"/>
    <property type="molecule type" value="Genomic_DNA"/>
</dbReference>
<sequence length="290" mass="31396">MTASTLAERTVMVAGKPISVAEKGSGPAVLMLHGGGPGAAGVSNYSRNIDALGRNFRVIVPDMPGYGRSAKSVDHTDPFGYLANMIRGLLDQLGIDSAHLVGNSYGGSCALRLALDTPHRVGKLVLMGPGGIGTTRGIPSAGLKSLLTYYTGEGPTRDKLETFIRNYLVYDGASVPDELIDLRYAASIDPEVVANPPLRRPSGPKALHTLWRMDLTRDERLKHLTTPTLVLWGRDDKVNRPTGGPMLLNLLPNAHLIMTPRTGHWMQWERAEFFNHVVREFLSDGSGYAS</sequence>
<dbReference type="STRING" id="1768.B1T50_22380"/>
<proteinExistence type="predicted"/>
<dbReference type="SUPFAM" id="SSF53474">
    <property type="entry name" value="alpha/beta-Hydrolases"/>
    <property type="match status" value="1"/>
</dbReference>
<dbReference type="InterPro" id="IPR000073">
    <property type="entry name" value="AB_hydrolase_1"/>
</dbReference>
<protein>
    <submittedName>
        <fullName evidence="4">4,5-9,10-diseco-3-hydroxy-5,9, 17-trioxoandrosta-1(10),2-diene-4-oate hydrolase</fullName>
        <ecNumber evidence="4">3.7.1.8</ecNumber>
    </submittedName>
    <submittedName>
        <fullName evidence="3">4,5-9,10-diseco-3-hydroxy-5,9,17-trioxoandrosta-1 (10),2-diene-4-oate hydrolase</fullName>
    </submittedName>
</protein>
<organism evidence="4 5">
    <name type="scientific">Mycobacterium kansasii</name>
    <dbReference type="NCBI Taxonomy" id="1768"/>
    <lineage>
        <taxon>Bacteria</taxon>
        <taxon>Bacillati</taxon>
        <taxon>Actinomycetota</taxon>
        <taxon>Actinomycetes</taxon>
        <taxon>Mycobacteriales</taxon>
        <taxon>Mycobacteriaceae</taxon>
        <taxon>Mycobacterium</taxon>
    </lineage>
</organism>
<gene>
    <name evidence="3" type="primary">bphD</name>
    <name evidence="4" type="ORF">BZL29_0732</name>
    <name evidence="3" type="ORF">NIIDMKKI_55790</name>
</gene>
<dbReference type="InterPro" id="IPR029058">
    <property type="entry name" value="AB_hydrolase_fold"/>
</dbReference>
<dbReference type="Pfam" id="PF00561">
    <property type="entry name" value="Abhydrolase_1"/>
    <property type="match status" value="1"/>
</dbReference>
<dbReference type="Proteomes" id="UP000188532">
    <property type="component" value="Unassembled WGS sequence"/>
</dbReference>
<name>A0A1V3XVL2_MYCKA</name>
<dbReference type="Gene3D" id="3.40.50.1820">
    <property type="entry name" value="alpha/beta hydrolase"/>
    <property type="match status" value="1"/>
</dbReference>
<dbReference type="EMBL" id="MVBN01000001">
    <property type="protein sequence ID" value="OOK83122.1"/>
    <property type="molecule type" value="Genomic_DNA"/>
</dbReference>
<dbReference type="PANTHER" id="PTHR43798">
    <property type="entry name" value="MONOACYLGLYCEROL LIPASE"/>
    <property type="match status" value="1"/>
</dbReference>
<reference evidence="4 5" key="1">
    <citation type="submission" date="2017-02" db="EMBL/GenBank/DDBJ databases">
        <title>Complete genome sequences of Mycobacterium kansasii strains isolated from rhesus macaques.</title>
        <authorList>
            <person name="Panda A."/>
            <person name="Nagaraj S."/>
            <person name="Zhao X."/>
            <person name="Tettelin H."/>
            <person name="Detolla L.J."/>
        </authorList>
    </citation>
    <scope>NUCLEOTIDE SEQUENCE [LARGE SCALE GENOMIC DNA]</scope>
    <source>
        <strain evidence="4 5">11-3469</strain>
    </source>
</reference>
<dbReference type="Proteomes" id="UP000516380">
    <property type="component" value="Chromosome"/>
</dbReference>
<dbReference type="GO" id="GO:0016020">
    <property type="term" value="C:membrane"/>
    <property type="evidence" value="ECO:0007669"/>
    <property type="project" value="TreeGrafter"/>
</dbReference>
<dbReference type="GO" id="GO:0016787">
    <property type="term" value="F:hydrolase activity"/>
    <property type="evidence" value="ECO:0007669"/>
    <property type="project" value="UniProtKB-KW"/>
</dbReference>
<evidence type="ECO:0000313" key="3">
    <source>
        <dbReference type="EMBL" id="BCI90373.1"/>
    </source>
</evidence>
<dbReference type="EC" id="3.7.1.8" evidence="4"/>
<dbReference type="PRINTS" id="PR00111">
    <property type="entry name" value="ABHYDROLASE"/>
</dbReference>
<evidence type="ECO:0000313" key="4">
    <source>
        <dbReference type="EMBL" id="OOK83122.1"/>
    </source>
</evidence>
<dbReference type="AlphaFoldDB" id="A0A1V3XVL2"/>
<dbReference type="InterPro" id="IPR050266">
    <property type="entry name" value="AB_hydrolase_sf"/>
</dbReference>
<dbReference type="PRINTS" id="PR00412">
    <property type="entry name" value="EPOXHYDRLASE"/>
</dbReference>
<dbReference type="RefSeq" id="WP_023371935.1">
    <property type="nucleotide sequence ID" value="NZ_BLYZ01000001.1"/>
</dbReference>
<evidence type="ECO:0000313" key="6">
    <source>
        <dbReference type="Proteomes" id="UP000516380"/>
    </source>
</evidence>
<dbReference type="InterPro" id="IPR000639">
    <property type="entry name" value="Epox_hydrolase-like"/>
</dbReference>
<evidence type="ECO:0000256" key="1">
    <source>
        <dbReference type="ARBA" id="ARBA00022801"/>
    </source>
</evidence>
<evidence type="ECO:0000259" key="2">
    <source>
        <dbReference type="Pfam" id="PF00561"/>
    </source>
</evidence>
<feature type="domain" description="AB hydrolase-1" evidence="2">
    <location>
        <begin position="27"/>
        <end position="270"/>
    </location>
</feature>
<dbReference type="PANTHER" id="PTHR43798:SF31">
    <property type="entry name" value="AB HYDROLASE SUPERFAMILY PROTEIN YCLE"/>
    <property type="match status" value="1"/>
</dbReference>
<keyword evidence="6" id="KW-1185">Reference proteome</keyword>